<evidence type="ECO:0000256" key="1">
    <source>
        <dbReference type="SAM" id="MobiDB-lite"/>
    </source>
</evidence>
<accession>A0A4S8JJA6</accession>
<reference evidence="2 3" key="1">
    <citation type="journal article" date="2019" name="Nat. Plants">
        <title>Genome sequencing of Musa balbisiana reveals subgenome evolution and function divergence in polyploid bananas.</title>
        <authorList>
            <person name="Yao X."/>
        </authorList>
    </citation>
    <scope>NUCLEOTIDE SEQUENCE [LARGE SCALE GENOMIC DNA]</scope>
    <source>
        <strain evidence="3">cv. DH-PKW</strain>
        <tissue evidence="2">Leaves</tissue>
    </source>
</reference>
<feature type="region of interest" description="Disordered" evidence="1">
    <location>
        <begin position="1"/>
        <end position="54"/>
    </location>
</feature>
<comment type="caution">
    <text evidence="2">The sequence shown here is derived from an EMBL/GenBank/DDBJ whole genome shotgun (WGS) entry which is preliminary data.</text>
</comment>
<dbReference type="Proteomes" id="UP000317650">
    <property type="component" value="Chromosome 7"/>
</dbReference>
<dbReference type="AlphaFoldDB" id="A0A4S8JJA6"/>
<name>A0A4S8JJA6_MUSBA</name>
<protein>
    <submittedName>
        <fullName evidence="2">Uncharacterized protein</fullName>
    </submittedName>
</protein>
<feature type="compositionally biased region" description="Basic and acidic residues" evidence="1">
    <location>
        <begin position="31"/>
        <end position="50"/>
    </location>
</feature>
<sequence length="96" mass="11207">MWEINNTVEVGREREWLPSEPNQTTAEDTEERGARETSDVQGKRERQREKGCRRRSLSTFRIRILRVSFFSGGRVAKETSHAYAHHICDWMSQVAA</sequence>
<gene>
    <name evidence="2" type="ORF">C4D60_Mb07t22930</name>
</gene>
<proteinExistence type="predicted"/>
<evidence type="ECO:0000313" key="2">
    <source>
        <dbReference type="EMBL" id="THU61404.1"/>
    </source>
</evidence>
<keyword evidence="3" id="KW-1185">Reference proteome</keyword>
<dbReference type="EMBL" id="PYDT01000005">
    <property type="protein sequence ID" value="THU61404.1"/>
    <property type="molecule type" value="Genomic_DNA"/>
</dbReference>
<organism evidence="2 3">
    <name type="scientific">Musa balbisiana</name>
    <name type="common">Banana</name>
    <dbReference type="NCBI Taxonomy" id="52838"/>
    <lineage>
        <taxon>Eukaryota</taxon>
        <taxon>Viridiplantae</taxon>
        <taxon>Streptophyta</taxon>
        <taxon>Embryophyta</taxon>
        <taxon>Tracheophyta</taxon>
        <taxon>Spermatophyta</taxon>
        <taxon>Magnoliopsida</taxon>
        <taxon>Liliopsida</taxon>
        <taxon>Zingiberales</taxon>
        <taxon>Musaceae</taxon>
        <taxon>Musa</taxon>
    </lineage>
</organism>
<evidence type="ECO:0000313" key="3">
    <source>
        <dbReference type="Proteomes" id="UP000317650"/>
    </source>
</evidence>